<dbReference type="GO" id="GO:0018104">
    <property type="term" value="P:peptidoglycan-protein cross-linking"/>
    <property type="evidence" value="ECO:0007669"/>
    <property type="project" value="TreeGrafter"/>
</dbReference>
<dbReference type="PROSITE" id="PS52029">
    <property type="entry name" value="LD_TPASE"/>
    <property type="match status" value="1"/>
</dbReference>
<evidence type="ECO:0000313" key="10">
    <source>
        <dbReference type="Proteomes" id="UP000266313"/>
    </source>
</evidence>
<dbReference type="GO" id="GO:0071555">
    <property type="term" value="P:cell wall organization"/>
    <property type="evidence" value="ECO:0007669"/>
    <property type="project" value="UniProtKB-UniRule"/>
</dbReference>
<dbReference type="Pfam" id="PF03734">
    <property type="entry name" value="YkuD"/>
    <property type="match status" value="1"/>
</dbReference>
<dbReference type="InterPro" id="IPR050979">
    <property type="entry name" value="LD-transpeptidase"/>
</dbReference>
<keyword evidence="4 7" id="KW-0133">Cell shape</keyword>
<feature type="active site" description="Proton donor/acceptor" evidence="7">
    <location>
        <position position="151"/>
    </location>
</feature>
<evidence type="ECO:0000256" key="5">
    <source>
        <dbReference type="ARBA" id="ARBA00022984"/>
    </source>
</evidence>
<dbReference type="RefSeq" id="WP_170160967.1">
    <property type="nucleotide sequence ID" value="NZ_AP017928.1"/>
</dbReference>
<dbReference type="EMBL" id="AP017928">
    <property type="protein sequence ID" value="BBA33166.1"/>
    <property type="molecule type" value="Genomic_DNA"/>
</dbReference>
<evidence type="ECO:0000256" key="2">
    <source>
        <dbReference type="ARBA" id="ARBA00005992"/>
    </source>
</evidence>
<evidence type="ECO:0000259" key="8">
    <source>
        <dbReference type="PROSITE" id="PS52029"/>
    </source>
</evidence>
<dbReference type="GO" id="GO:0008360">
    <property type="term" value="P:regulation of cell shape"/>
    <property type="evidence" value="ECO:0007669"/>
    <property type="project" value="UniProtKB-UniRule"/>
</dbReference>
<dbReference type="GO" id="GO:0005576">
    <property type="term" value="C:extracellular region"/>
    <property type="evidence" value="ECO:0007669"/>
    <property type="project" value="TreeGrafter"/>
</dbReference>
<protein>
    <recommendedName>
        <fullName evidence="8">L,D-TPase catalytic domain-containing protein</fullName>
    </recommendedName>
</protein>
<dbReference type="SUPFAM" id="SSF141523">
    <property type="entry name" value="L,D-transpeptidase catalytic domain-like"/>
    <property type="match status" value="1"/>
</dbReference>
<feature type="domain" description="L,D-TPase catalytic" evidence="8">
    <location>
        <begin position="70"/>
        <end position="196"/>
    </location>
</feature>
<dbReference type="KEGG" id="mmai:sS8_1204"/>
<evidence type="ECO:0000256" key="6">
    <source>
        <dbReference type="ARBA" id="ARBA00023316"/>
    </source>
</evidence>
<dbReference type="InterPro" id="IPR038063">
    <property type="entry name" value="Transpep_catalytic_dom"/>
</dbReference>
<dbReference type="Proteomes" id="UP000266313">
    <property type="component" value="Chromosome"/>
</dbReference>
<dbReference type="PANTHER" id="PTHR30582:SF2">
    <property type="entry name" value="L,D-TRANSPEPTIDASE YCIB-RELATED"/>
    <property type="match status" value="1"/>
</dbReference>
<dbReference type="InterPro" id="IPR005490">
    <property type="entry name" value="LD_TPept_cat_dom"/>
</dbReference>
<evidence type="ECO:0000313" key="9">
    <source>
        <dbReference type="EMBL" id="BBA33166.1"/>
    </source>
</evidence>
<keyword evidence="10" id="KW-1185">Reference proteome</keyword>
<proteinExistence type="inferred from homology"/>
<keyword evidence="5 7" id="KW-0573">Peptidoglycan synthesis</keyword>
<dbReference type="Gene3D" id="2.40.440.10">
    <property type="entry name" value="L,D-transpeptidase catalytic domain-like"/>
    <property type="match status" value="1"/>
</dbReference>
<organism evidence="9 10">
    <name type="scientific">Methylocaldum marinum</name>
    <dbReference type="NCBI Taxonomy" id="1432792"/>
    <lineage>
        <taxon>Bacteria</taxon>
        <taxon>Pseudomonadati</taxon>
        <taxon>Pseudomonadota</taxon>
        <taxon>Gammaproteobacteria</taxon>
        <taxon>Methylococcales</taxon>
        <taxon>Methylococcaceae</taxon>
        <taxon>Methylocaldum</taxon>
    </lineage>
</organism>
<feature type="active site" description="Nucleophile" evidence="7">
    <location>
        <position position="169"/>
    </location>
</feature>
<evidence type="ECO:0000256" key="4">
    <source>
        <dbReference type="ARBA" id="ARBA00022960"/>
    </source>
</evidence>
<evidence type="ECO:0000256" key="7">
    <source>
        <dbReference type="PROSITE-ProRule" id="PRU01373"/>
    </source>
</evidence>
<dbReference type="CDD" id="cd16913">
    <property type="entry name" value="YkuD_like"/>
    <property type="match status" value="1"/>
</dbReference>
<comment type="similarity">
    <text evidence="2">Belongs to the YkuD family.</text>
</comment>
<comment type="pathway">
    <text evidence="1 7">Cell wall biogenesis; peptidoglycan biosynthesis.</text>
</comment>
<keyword evidence="6 7" id="KW-0961">Cell wall biogenesis/degradation</keyword>
<name>A0A250KNQ1_9GAMM</name>
<dbReference type="UniPathway" id="UPA00219"/>
<evidence type="ECO:0000256" key="1">
    <source>
        <dbReference type="ARBA" id="ARBA00004752"/>
    </source>
</evidence>
<sequence length="216" mass="24241">MDHRGNRPPDMGLPYLTDYRATFRPDSEIAAVFRPKPYEPLIADVPRLLPATSERTVRTPEPGAAQEARVLIQIDQSRQRLSVHVDGEAVRGLESVRISTGRPGKVTRTPDGMYSPGTMAVRRQSYFASRLKKRPVYLTHAIQIVEGIFMHDASHGAMAHIGKKRSVGCVRVDRRSMPKIFRLVKQHRADTRIQIFHSSETDAPGRNLAADSNSQH</sequence>
<dbReference type="AlphaFoldDB" id="A0A250KNQ1"/>
<reference evidence="9 10" key="1">
    <citation type="submission" date="2016-12" db="EMBL/GenBank/DDBJ databases">
        <title>Genome sequencing of Methylocaldum marinum.</title>
        <authorList>
            <person name="Takeuchi M."/>
            <person name="Kamagata Y."/>
            <person name="Hiraoka S."/>
            <person name="Oshima K."/>
            <person name="Hattori M."/>
            <person name="Iwasaki W."/>
        </authorList>
    </citation>
    <scope>NUCLEOTIDE SEQUENCE [LARGE SCALE GENOMIC DNA]</scope>
    <source>
        <strain evidence="9 10">S8</strain>
    </source>
</reference>
<dbReference type="GO" id="GO:0016740">
    <property type="term" value="F:transferase activity"/>
    <property type="evidence" value="ECO:0007669"/>
    <property type="project" value="UniProtKB-KW"/>
</dbReference>
<accession>A0A250KNQ1</accession>
<dbReference type="GO" id="GO:0071972">
    <property type="term" value="F:peptidoglycan L,D-transpeptidase activity"/>
    <property type="evidence" value="ECO:0007669"/>
    <property type="project" value="TreeGrafter"/>
</dbReference>
<evidence type="ECO:0000256" key="3">
    <source>
        <dbReference type="ARBA" id="ARBA00022679"/>
    </source>
</evidence>
<gene>
    <name evidence="9" type="ORF">sS8_1204</name>
</gene>
<dbReference type="PANTHER" id="PTHR30582">
    <property type="entry name" value="L,D-TRANSPEPTIDASE"/>
    <property type="match status" value="1"/>
</dbReference>
<keyword evidence="3" id="KW-0808">Transferase</keyword>